<gene>
    <name evidence="6" type="ORF">RF55_18224</name>
</gene>
<dbReference type="Pfam" id="PF25597">
    <property type="entry name" value="SH3_retrovirus"/>
    <property type="match status" value="1"/>
</dbReference>
<organism evidence="6 7">
    <name type="scientific">Lasius niger</name>
    <name type="common">Black garden ant</name>
    <dbReference type="NCBI Taxonomy" id="67767"/>
    <lineage>
        <taxon>Eukaryota</taxon>
        <taxon>Metazoa</taxon>
        <taxon>Ecdysozoa</taxon>
        <taxon>Arthropoda</taxon>
        <taxon>Hexapoda</taxon>
        <taxon>Insecta</taxon>
        <taxon>Pterygota</taxon>
        <taxon>Neoptera</taxon>
        <taxon>Endopterygota</taxon>
        <taxon>Hymenoptera</taxon>
        <taxon>Apocrita</taxon>
        <taxon>Aculeata</taxon>
        <taxon>Formicoidea</taxon>
        <taxon>Formicidae</taxon>
        <taxon>Formicinae</taxon>
        <taxon>Lasius</taxon>
        <taxon>Lasius</taxon>
    </lineage>
</organism>
<dbReference type="PROSITE" id="PS50158">
    <property type="entry name" value="ZF_CCHC"/>
    <property type="match status" value="1"/>
</dbReference>
<feature type="domain" description="CCHC-type" evidence="4">
    <location>
        <begin position="210"/>
        <end position="226"/>
    </location>
</feature>
<feature type="region of interest" description="Disordered" evidence="3">
    <location>
        <begin position="747"/>
        <end position="784"/>
    </location>
</feature>
<name>A0A0J7K1J5_LASNI</name>
<reference evidence="6 7" key="1">
    <citation type="submission" date="2015-04" db="EMBL/GenBank/DDBJ databases">
        <title>Lasius niger genome sequencing.</title>
        <authorList>
            <person name="Konorov E.A."/>
            <person name="Nikitin M.A."/>
            <person name="Kirill M.V."/>
            <person name="Chang P."/>
        </authorList>
    </citation>
    <scope>NUCLEOTIDE SEQUENCE [LARGE SCALE GENOMIC DNA]</scope>
    <source>
        <tissue evidence="6">Whole</tissue>
    </source>
</reference>
<dbReference type="PANTHER" id="PTHR42648">
    <property type="entry name" value="TRANSPOSASE, PUTATIVE-RELATED"/>
    <property type="match status" value="1"/>
</dbReference>
<dbReference type="GO" id="GO:0006508">
    <property type="term" value="P:proteolysis"/>
    <property type="evidence" value="ECO:0007669"/>
    <property type="project" value="UniProtKB-KW"/>
</dbReference>
<dbReference type="Proteomes" id="UP000036403">
    <property type="component" value="Unassembled WGS sequence"/>
</dbReference>
<keyword evidence="7" id="KW-1185">Reference proteome</keyword>
<keyword evidence="2" id="KW-0862">Zinc</keyword>
<protein>
    <submittedName>
        <fullName evidence="6">Rna-dependent dna polymerase</fullName>
    </submittedName>
</protein>
<dbReference type="GO" id="GO:0003676">
    <property type="term" value="F:nucleic acid binding"/>
    <property type="evidence" value="ECO:0007669"/>
    <property type="project" value="InterPro"/>
</dbReference>
<evidence type="ECO:0000259" key="4">
    <source>
        <dbReference type="PROSITE" id="PS50158"/>
    </source>
</evidence>
<dbReference type="InterPro" id="IPR039537">
    <property type="entry name" value="Retrotran_Ty1/copia-like"/>
</dbReference>
<dbReference type="GO" id="GO:0008270">
    <property type="term" value="F:zinc ion binding"/>
    <property type="evidence" value="ECO:0007669"/>
    <property type="project" value="UniProtKB-KW"/>
</dbReference>
<dbReference type="AlphaFoldDB" id="A0A0J7K1J5"/>
<evidence type="ECO:0000256" key="2">
    <source>
        <dbReference type="PROSITE-ProRule" id="PRU00047"/>
    </source>
</evidence>
<dbReference type="InterPro" id="IPR012337">
    <property type="entry name" value="RNaseH-like_sf"/>
</dbReference>
<dbReference type="InterPro" id="IPR001878">
    <property type="entry name" value="Znf_CCHC"/>
</dbReference>
<dbReference type="PaxDb" id="67767-A0A0J7K1J5"/>
<dbReference type="GO" id="GO:0008233">
    <property type="term" value="F:peptidase activity"/>
    <property type="evidence" value="ECO:0007669"/>
    <property type="project" value="UniProtKB-KW"/>
</dbReference>
<dbReference type="EMBL" id="LBMM01017153">
    <property type="protein sequence ID" value="KMQ84192.1"/>
    <property type="molecule type" value="Genomic_DNA"/>
</dbReference>
<dbReference type="PROSITE" id="PS50994">
    <property type="entry name" value="INTEGRASE"/>
    <property type="match status" value="1"/>
</dbReference>
<evidence type="ECO:0000256" key="3">
    <source>
        <dbReference type="SAM" id="MobiDB-lite"/>
    </source>
</evidence>
<dbReference type="InterPro" id="IPR025724">
    <property type="entry name" value="GAG-pre-integrase_dom"/>
</dbReference>
<feature type="compositionally biased region" description="Acidic residues" evidence="3">
    <location>
        <begin position="761"/>
        <end position="774"/>
    </location>
</feature>
<dbReference type="OrthoDB" id="7607323at2759"/>
<evidence type="ECO:0000259" key="5">
    <source>
        <dbReference type="PROSITE" id="PS50994"/>
    </source>
</evidence>
<evidence type="ECO:0000313" key="7">
    <source>
        <dbReference type="Proteomes" id="UP000036403"/>
    </source>
</evidence>
<evidence type="ECO:0000313" key="6">
    <source>
        <dbReference type="EMBL" id="KMQ84192.1"/>
    </source>
</evidence>
<comment type="caution">
    <text evidence="6">The sequence shown here is derived from an EMBL/GenBank/DDBJ whole genome shotgun (WGS) entry which is preliminary data.</text>
</comment>
<accession>A0A0J7K1J5</accession>
<feature type="compositionally biased region" description="Polar residues" evidence="3">
    <location>
        <begin position="265"/>
        <end position="283"/>
    </location>
</feature>
<dbReference type="SUPFAM" id="SSF53098">
    <property type="entry name" value="Ribonuclease H-like"/>
    <property type="match status" value="1"/>
</dbReference>
<dbReference type="STRING" id="67767.A0A0J7K1J5"/>
<sequence>MASYVKVDDVMIPIFDGADYANWKKRILNFFEFKKCKNPATRERTETDNLEEWNQADVKATNFIYSSITNKQLEYIGDLDSTYNIMKKFDEMYLKESTALQILCRNSLENVKLKDFTDVTSFFDEFEKAVNELKAAGGTISEQEKLRYMLKALPPSYSYVGDLIDVLPEKDRTVDYLKSKIKLKSLEEKNNKEQSDQPNSNAFSTDMRGKCFTCGKPGHKQIECQRGSTQQGRGRGHGRGQNRGIYHYNQRDYNRGYQRGGYSRGKSSNRGTPSSSWNHQGQHSANSNVFITEVNMSQTNCDNNRVNRENKINWILDSGCTDHIVNDDTIFDEYVVLKKPIDVKLGDGRILKATKIGNIKTTFQIYAKDSEVTLYNVFYVKEMKQNLISYSKVTEKNKIVSYGNNSKIYNQYKELIAIGKKEGNLYHMSSFVFNTQNKEVSANLAKKDKMTLKEKWHRALGHVNFHYLNKLCQDELLVGLPKELESDYIKCAICIESKMTNSPFENNRRRAKEILEVIHTDINGPHPTVGNRGEKYFLTFIDKYSKLAKVYCIKAKSETYDCFVEYVNLVENITGKRVKNLKCDNGKEYLNSSVYDFIKKKGIHMIPCPPYVHELNGVAERYNRSIMDMARCLLKEVKVNRMFWPEVIQAAAYLKNRTLANTIETKSPYEIFFNEKPNVKYLKIYGSRVFVRIPEQLRKSKWDDKAKLGILLGYTETGYRVLVNNKIINVRHVDVIEGTVKCIGLSDENEESDVEQSKENDIEENEVSEISQDENESHESKTPIVRDGTEVKFWSGLVRITDYT</sequence>
<dbReference type="Pfam" id="PF00665">
    <property type="entry name" value="rve"/>
    <property type="match status" value="1"/>
</dbReference>
<feature type="region of interest" description="Disordered" evidence="3">
    <location>
        <begin position="222"/>
        <end position="283"/>
    </location>
</feature>
<dbReference type="Gene3D" id="3.30.420.10">
    <property type="entry name" value="Ribonuclease H-like superfamily/Ribonuclease H"/>
    <property type="match status" value="1"/>
</dbReference>
<evidence type="ECO:0000256" key="1">
    <source>
        <dbReference type="ARBA" id="ARBA00022670"/>
    </source>
</evidence>
<dbReference type="GO" id="GO:0015074">
    <property type="term" value="P:DNA integration"/>
    <property type="evidence" value="ECO:0007669"/>
    <property type="project" value="InterPro"/>
</dbReference>
<dbReference type="InterPro" id="IPR054722">
    <property type="entry name" value="PolX-like_BBD"/>
</dbReference>
<dbReference type="Pfam" id="PF22936">
    <property type="entry name" value="Pol_BBD"/>
    <property type="match status" value="1"/>
</dbReference>
<dbReference type="InterPro" id="IPR001584">
    <property type="entry name" value="Integrase_cat-core"/>
</dbReference>
<keyword evidence="2" id="KW-0479">Metal-binding</keyword>
<dbReference type="Pfam" id="PF14223">
    <property type="entry name" value="Retrotran_gag_2"/>
    <property type="match status" value="1"/>
</dbReference>
<proteinExistence type="predicted"/>
<dbReference type="InterPro" id="IPR036397">
    <property type="entry name" value="RNaseH_sf"/>
</dbReference>
<feature type="domain" description="Integrase catalytic" evidence="5">
    <location>
        <begin position="499"/>
        <end position="676"/>
    </location>
</feature>
<dbReference type="PANTHER" id="PTHR42648:SF18">
    <property type="entry name" value="RETROTRANSPOSON, UNCLASSIFIED-LIKE PROTEIN"/>
    <property type="match status" value="1"/>
</dbReference>
<keyword evidence="1" id="KW-0645">Protease</keyword>
<dbReference type="Pfam" id="PF13976">
    <property type="entry name" value="gag_pre-integrs"/>
    <property type="match status" value="1"/>
</dbReference>
<keyword evidence="2" id="KW-0863">Zinc-finger</keyword>
<dbReference type="InterPro" id="IPR057670">
    <property type="entry name" value="SH3_retrovirus"/>
</dbReference>
<keyword evidence="1" id="KW-0378">Hydrolase</keyword>